<protein>
    <submittedName>
        <fullName evidence="1">SidC homolog</fullName>
    </submittedName>
</protein>
<evidence type="ECO:0000313" key="2">
    <source>
        <dbReference type="Proteomes" id="UP000254476"/>
    </source>
</evidence>
<dbReference type="STRING" id="45066.Lgra_2307"/>
<reference evidence="1 2" key="1">
    <citation type="submission" date="2018-06" db="EMBL/GenBank/DDBJ databases">
        <authorList>
            <consortium name="Pathogen Informatics"/>
            <person name="Doyle S."/>
        </authorList>
    </citation>
    <scope>NUCLEOTIDE SEQUENCE [LARGE SCALE GENOMIC DNA]</scope>
    <source>
        <strain evidence="1 2">NCTC12388</strain>
    </source>
</reference>
<organism evidence="1 2">
    <name type="scientific">Legionella gratiana</name>
    <dbReference type="NCBI Taxonomy" id="45066"/>
    <lineage>
        <taxon>Bacteria</taxon>
        <taxon>Pseudomonadati</taxon>
        <taxon>Pseudomonadota</taxon>
        <taxon>Gammaproteobacteria</taxon>
        <taxon>Legionellales</taxon>
        <taxon>Legionellaceae</taxon>
        <taxon>Legionella</taxon>
    </lineage>
</organism>
<evidence type="ECO:0000313" key="1">
    <source>
        <dbReference type="EMBL" id="STX45714.1"/>
    </source>
</evidence>
<dbReference type="Proteomes" id="UP000254476">
    <property type="component" value="Unassembled WGS sequence"/>
</dbReference>
<proteinExistence type="predicted"/>
<accession>A0A378JCV3</accession>
<dbReference type="OrthoDB" id="5652138at2"/>
<dbReference type="EMBL" id="UGOB01000001">
    <property type="protein sequence ID" value="STX45714.1"/>
    <property type="molecule type" value="Genomic_DNA"/>
</dbReference>
<dbReference type="AlphaFoldDB" id="A0A378JCV3"/>
<name>A0A378JCV3_9GAMM</name>
<dbReference type="RefSeq" id="WP_115385446.1">
    <property type="nucleotide sequence ID" value="NZ_CAAAHW010000004.1"/>
</dbReference>
<sequence length="313" mass="36843">MQNKFTKLPSVLINKITKDFTTKELFQFMQNDKSTYQLFKSDSSNHINSMLLNRFLGHVVRGEHYAVERMLKLRPDLLYRQSKVRDLSGRTFENISGFEYAMWALDKHMWTKMLACLPKDKEGEEIKDKLREQYKQVKEVGVTYILNGVTQHYMPDPVTKTEHHFDFDNTILKELQKYVKKYDGNQWRTGVGGAQRLLPIHVVDEYCSDEAFHPVPAFKEQPKSSRRFDNWLNYGRKESWFFEGSKLGVDFAIYKGRPWWFSGPKAEKDGERGLWDSVDLNALRALCEVRTNDFIALENDLKPCNLNENLYKI</sequence>
<gene>
    <name evidence="1" type="ORF">NCTC12388_02458</name>
</gene>